<dbReference type="RefSeq" id="WP_238195298.1">
    <property type="nucleotide sequence ID" value="NZ_BPQZ01000004.1"/>
</dbReference>
<dbReference type="Pfam" id="PF07992">
    <property type="entry name" value="Pyr_redox_2"/>
    <property type="match status" value="1"/>
</dbReference>
<dbReference type="InterPro" id="IPR050446">
    <property type="entry name" value="FAD-oxidoreductase/Apoptosis"/>
</dbReference>
<dbReference type="GO" id="GO:0005737">
    <property type="term" value="C:cytoplasm"/>
    <property type="evidence" value="ECO:0007669"/>
    <property type="project" value="TreeGrafter"/>
</dbReference>
<dbReference type="Gene3D" id="3.50.50.60">
    <property type="entry name" value="FAD/NAD(P)-binding domain"/>
    <property type="match status" value="2"/>
</dbReference>
<dbReference type="Gene3D" id="3.30.390.30">
    <property type="match status" value="1"/>
</dbReference>
<evidence type="ECO:0000256" key="4">
    <source>
        <dbReference type="ARBA" id="ARBA00023002"/>
    </source>
</evidence>
<comment type="cofactor">
    <cofactor evidence="1">
        <name>FAD</name>
        <dbReference type="ChEBI" id="CHEBI:57692"/>
    </cofactor>
</comment>
<accession>A0AA37TMM9</accession>
<gene>
    <name evidence="7" type="primary">hcaD_1</name>
    <name evidence="7" type="ORF">GCM10007890_44070</name>
</gene>
<evidence type="ECO:0000256" key="2">
    <source>
        <dbReference type="ARBA" id="ARBA00022630"/>
    </source>
</evidence>
<comment type="caution">
    <text evidence="7">The sequence shown here is derived from an EMBL/GenBank/DDBJ whole genome shotgun (WGS) entry which is preliminary data.</text>
</comment>
<keyword evidence="4" id="KW-0560">Oxidoreductase</keyword>
<evidence type="ECO:0000256" key="1">
    <source>
        <dbReference type="ARBA" id="ARBA00001974"/>
    </source>
</evidence>
<feature type="domain" description="Reductase C-terminal" evidence="6">
    <location>
        <begin position="340"/>
        <end position="412"/>
    </location>
</feature>
<keyword evidence="2" id="KW-0285">Flavoprotein</keyword>
<dbReference type="GO" id="GO:0016651">
    <property type="term" value="F:oxidoreductase activity, acting on NAD(P)H"/>
    <property type="evidence" value="ECO:0007669"/>
    <property type="project" value="TreeGrafter"/>
</dbReference>
<dbReference type="PRINTS" id="PR00411">
    <property type="entry name" value="PNDRDTASEI"/>
</dbReference>
<keyword evidence="8" id="KW-1185">Reference proteome</keyword>
<reference evidence="8" key="1">
    <citation type="journal article" date="2019" name="Int. J. Syst. Evol. Microbiol.">
        <title>The Global Catalogue of Microorganisms (GCM) 10K type strain sequencing project: providing services to taxonomists for standard genome sequencing and annotation.</title>
        <authorList>
            <consortium name="The Broad Institute Genomics Platform"/>
            <consortium name="The Broad Institute Genome Sequencing Center for Infectious Disease"/>
            <person name="Wu L."/>
            <person name="Ma J."/>
        </authorList>
    </citation>
    <scope>NUCLEOTIDE SEQUENCE [LARGE SCALE GENOMIC DNA]</scope>
    <source>
        <strain evidence="8">NBRC 103632</strain>
    </source>
</reference>
<evidence type="ECO:0000259" key="6">
    <source>
        <dbReference type="Pfam" id="PF14759"/>
    </source>
</evidence>
<evidence type="ECO:0000313" key="7">
    <source>
        <dbReference type="EMBL" id="GLS72392.1"/>
    </source>
</evidence>
<dbReference type="PRINTS" id="PR00368">
    <property type="entry name" value="FADPNR"/>
</dbReference>
<dbReference type="InterPro" id="IPR036188">
    <property type="entry name" value="FAD/NAD-bd_sf"/>
</dbReference>
<dbReference type="InterPro" id="IPR028202">
    <property type="entry name" value="Reductase_C"/>
</dbReference>
<dbReference type="EMBL" id="BSPL01000023">
    <property type="protein sequence ID" value="GLS72392.1"/>
    <property type="molecule type" value="Genomic_DNA"/>
</dbReference>
<dbReference type="Proteomes" id="UP001157440">
    <property type="component" value="Unassembled WGS sequence"/>
</dbReference>
<dbReference type="Pfam" id="PF14759">
    <property type="entry name" value="Reductase_C"/>
    <property type="match status" value="1"/>
</dbReference>
<evidence type="ECO:0000259" key="5">
    <source>
        <dbReference type="Pfam" id="PF07992"/>
    </source>
</evidence>
<feature type="domain" description="FAD/NAD(P)-binding" evidence="5">
    <location>
        <begin position="14"/>
        <end position="318"/>
    </location>
</feature>
<organism evidence="7 8">
    <name type="scientific">Methylobacterium tardum</name>
    <dbReference type="NCBI Taxonomy" id="374432"/>
    <lineage>
        <taxon>Bacteria</taxon>
        <taxon>Pseudomonadati</taxon>
        <taxon>Pseudomonadota</taxon>
        <taxon>Alphaproteobacteria</taxon>
        <taxon>Hyphomicrobiales</taxon>
        <taxon>Methylobacteriaceae</taxon>
        <taxon>Methylobacterium</taxon>
    </lineage>
</organism>
<protein>
    <submittedName>
        <fullName evidence="7">Pyridine nucleotide-disulfide oxidoreductase</fullName>
    </submittedName>
</protein>
<dbReference type="InterPro" id="IPR023753">
    <property type="entry name" value="FAD/NAD-binding_dom"/>
</dbReference>
<evidence type="ECO:0000256" key="3">
    <source>
        <dbReference type="ARBA" id="ARBA00022827"/>
    </source>
</evidence>
<proteinExistence type="predicted"/>
<dbReference type="AlphaFoldDB" id="A0AA37TMM9"/>
<dbReference type="PANTHER" id="PTHR43557">
    <property type="entry name" value="APOPTOSIS-INDUCING FACTOR 1"/>
    <property type="match status" value="1"/>
</dbReference>
<dbReference type="PANTHER" id="PTHR43557:SF2">
    <property type="entry name" value="RIESKE DOMAIN-CONTAINING PROTEIN-RELATED"/>
    <property type="match status" value="1"/>
</dbReference>
<dbReference type="InterPro" id="IPR016156">
    <property type="entry name" value="FAD/NAD-linked_Rdtase_dimer_sf"/>
</dbReference>
<sequence length="429" mass="44831">MKAHEMGHGQPSRALVVGAGLAALRGAEAMRDTGFSGTLTIVGAEPYRPYDRPPLSKHVLTGQIAPDATTLPSSFGEDVDWHLGIPAVRLNRADRLVHLADGTALPYDRLLIATGTRARPWPNPHEGRLAGVYTLRGRDDAIALRKALTSGPKRVLVIGGGLIGCEVASACRQLSLPVTLVQPGPAPLARVLGRYIGAIVGAMHEARGVDLRLGGEVEWLEEANGRFMRAHLVDGTAIAADIAVMALGAVRNTEWLYGSGLSFDAGGVDCDADGYVLGEDGCPDTAIAAAGDVARFPHPLYGGHRIAVEHWGHAVAQGVHAGRLLAGDKPERNYAALPAFWSGQAGVTLKSVGLTEGADAMTIAQGDPATGRFLALYGREGRCIAAVSVDCGRWLPAYAERIAAAAPFPPEETVIDRGGALAILAPGFS</sequence>
<keyword evidence="3" id="KW-0274">FAD</keyword>
<dbReference type="SUPFAM" id="SSF51905">
    <property type="entry name" value="FAD/NAD(P)-binding domain"/>
    <property type="match status" value="2"/>
</dbReference>
<name>A0AA37TMM9_9HYPH</name>
<evidence type="ECO:0000313" key="8">
    <source>
        <dbReference type="Proteomes" id="UP001157440"/>
    </source>
</evidence>
<dbReference type="SUPFAM" id="SSF55424">
    <property type="entry name" value="FAD/NAD-linked reductases, dimerisation (C-terminal) domain"/>
    <property type="match status" value="1"/>
</dbReference>